<feature type="region of interest" description="Disordered" evidence="1">
    <location>
        <begin position="71"/>
        <end position="90"/>
    </location>
</feature>
<dbReference type="RefSeq" id="WP_143539466.1">
    <property type="nucleotide sequence ID" value="NZ_CP061007.1"/>
</dbReference>
<proteinExistence type="predicted"/>
<evidence type="ECO:0000313" key="3">
    <source>
        <dbReference type="Proteomes" id="UP000233786"/>
    </source>
</evidence>
<dbReference type="OrthoDB" id="4529782at2"/>
<sequence length="90" mass="9309">MRYAHLADARWTQVPDIIVGPETSTTELSSDVIAEAVRVLAEAEPERWAAVAAALDGEQAPISAPILLPSGGSEGGAKIIDLASRRSSAG</sequence>
<reference evidence="2" key="1">
    <citation type="submission" date="2017-12" db="EMBL/GenBank/DDBJ databases">
        <title>Sequencing the genomes of 1000 Actinobacteria strains.</title>
        <authorList>
            <person name="Klenk H.-P."/>
        </authorList>
    </citation>
    <scope>NUCLEOTIDE SEQUENCE [LARGE SCALE GENOMIC DNA]</scope>
    <source>
        <strain evidence="2">DSM 44228</strain>
    </source>
</reference>
<dbReference type="AlphaFoldDB" id="A0A2N3XTX4"/>
<gene>
    <name evidence="2" type="ORF">A8926_1739</name>
</gene>
<accession>A0A2N3XTX4</accession>
<dbReference type="STRING" id="994479.GCA_000194155_08153"/>
<evidence type="ECO:0000256" key="1">
    <source>
        <dbReference type="SAM" id="MobiDB-lite"/>
    </source>
</evidence>
<dbReference type="EMBL" id="PJNB01000001">
    <property type="protein sequence ID" value="PKW14144.1"/>
    <property type="molecule type" value="Genomic_DNA"/>
</dbReference>
<organism evidence="2 3">
    <name type="scientific">Saccharopolyspora spinosa</name>
    <dbReference type="NCBI Taxonomy" id="60894"/>
    <lineage>
        <taxon>Bacteria</taxon>
        <taxon>Bacillati</taxon>
        <taxon>Actinomycetota</taxon>
        <taxon>Actinomycetes</taxon>
        <taxon>Pseudonocardiales</taxon>
        <taxon>Pseudonocardiaceae</taxon>
        <taxon>Saccharopolyspora</taxon>
    </lineage>
</organism>
<keyword evidence="3" id="KW-1185">Reference proteome</keyword>
<protein>
    <submittedName>
        <fullName evidence="2">Uncharacterized protein</fullName>
    </submittedName>
</protein>
<evidence type="ECO:0000313" key="2">
    <source>
        <dbReference type="EMBL" id="PKW14144.1"/>
    </source>
</evidence>
<name>A0A2N3XTX4_SACSN</name>
<dbReference type="Proteomes" id="UP000233786">
    <property type="component" value="Unassembled WGS sequence"/>
</dbReference>
<comment type="caution">
    <text evidence="2">The sequence shown here is derived from an EMBL/GenBank/DDBJ whole genome shotgun (WGS) entry which is preliminary data.</text>
</comment>